<reference evidence="3" key="2">
    <citation type="submission" date="2015-01" db="EMBL/GenBank/DDBJ databases">
        <title>Evolutionary Origins and Diversification of the Mycorrhizal Mutualists.</title>
        <authorList>
            <consortium name="DOE Joint Genome Institute"/>
            <consortium name="Mycorrhizal Genomics Consortium"/>
            <person name="Kohler A."/>
            <person name="Kuo A."/>
            <person name="Nagy L.G."/>
            <person name="Floudas D."/>
            <person name="Copeland A."/>
            <person name="Barry K.W."/>
            <person name="Cichocki N."/>
            <person name="Veneault-Fourrey C."/>
            <person name="LaButti K."/>
            <person name="Lindquist E.A."/>
            <person name="Lipzen A."/>
            <person name="Lundell T."/>
            <person name="Morin E."/>
            <person name="Murat C."/>
            <person name="Riley R."/>
            <person name="Ohm R."/>
            <person name="Sun H."/>
            <person name="Tunlid A."/>
            <person name="Henrissat B."/>
            <person name="Grigoriev I.V."/>
            <person name="Hibbett D.S."/>
            <person name="Martin F."/>
        </authorList>
    </citation>
    <scope>NUCLEOTIDE SEQUENCE [LARGE SCALE GENOMIC DNA]</scope>
    <source>
        <strain evidence="3">Marx 270</strain>
    </source>
</reference>
<keyword evidence="3" id="KW-1185">Reference proteome</keyword>
<dbReference type="Proteomes" id="UP000054217">
    <property type="component" value="Unassembled WGS sequence"/>
</dbReference>
<sequence>MLSTSRTPQKLSGQGEGSKDGERQFGVQEDSLLMSRPIRHLIKLQPYKERARYNSITYRIHLL</sequence>
<evidence type="ECO:0000313" key="2">
    <source>
        <dbReference type="EMBL" id="KIO02053.1"/>
    </source>
</evidence>
<name>A0A0C3IZ28_PISTI</name>
<gene>
    <name evidence="2" type="ORF">M404DRAFT_1002494</name>
</gene>
<feature type="compositionally biased region" description="Polar residues" evidence="1">
    <location>
        <begin position="1"/>
        <end position="12"/>
    </location>
</feature>
<proteinExistence type="predicted"/>
<dbReference type="AlphaFoldDB" id="A0A0C3IZ28"/>
<protein>
    <submittedName>
        <fullName evidence="2">Uncharacterized protein</fullName>
    </submittedName>
</protein>
<evidence type="ECO:0000313" key="3">
    <source>
        <dbReference type="Proteomes" id="UP000054217"/>
    </source>
</evidence>
<evidence type="ECO:0000256" key="1">
    <source>
        <dbReference type="SAM" id="MobiDB-lite"/>
    </source>
</evidence>
<dbReference type="HOGENOM" id="CLU_2886775_0_0_1"/>
<feature type="region of interest" description="Disordered" evidence="1">
    <location>
        <begin position="1"/>
        <end position="29"/>
    </location>
</feature>
<accession>A0A0C3IZ28</accession>
<reference evidence="2 3" key="1">
    <citation type="submission" date="2014-04" db="EMBL/GenBank/DDBJ databases">
        <authorList>
            <consortium name="DOE Joint Genome Institute"/>
            <person name="Kuo A."/>
            <person name="Kohler A."/>
            <person name="Costa M.D."/>
            <person name="Nagy L.G."/>
            <person name="Floudas D."/>
            <person name="Copeland A."/>
            <person name="Barry K.W."/>
            <person name="Cichocki N."/>
            <person name="Veneault-Fourrey C."/>
            <person name="LaButti K."/>
            <person name="Lindquist E.A."/>
            <person name="Lipzen A."/>
            <person name="Lundell T."/>
            <person name="Morin E."/>
            <person name="Murat C."/>
            <person name="Sun H."/>
            <person name="Tunlid A."/>
            <person name="Henrissat B."/>
            <person name="Grigoriev I.V."/>
            <person name="Hibbett D.S."/>
            <person name="Martin F."/>
            <person name="Nordberg H.P."/>
            <person name="Cantor M.N."/>
            <person name="Hua S.X."/>
        </authorList>
    </citation>
    <scope>NUCLEOTIDE SEQUENCE [LARGE SCALE GENOMIC DNA]</scope>
    <source>
        <strain evidence="2 3">Marx 270</strain>
    </source>
</reference>
<organism evidence="2 3">
    <name type="scientific">Pisolithus tinctorius Marx 270</name>
    <dbReference type="NCBI Taxonomy" id="870435"/>
    <lineage>
        <taxon>Eukaryota</taxon>
        <taxon>Fungi</taxon>
        <taxon>Dikarya</taxon>
        <taxon>Basidiomycota</taxon>
        <taxon>Agaricomycotina</taxon>
        <taxon>Agaricomycetes</taxon>
        <taxon>Agaricomycetidae</taxon>
        <taxon>Boletales</taxon>
        <taxon>Sclerodermatineae</taxon>
        <taxon>Pisolithaceae</taxon>
        <taxon>Pisolithus</taxon>
    </lineage>
</organism>
<dbReference type="InParanoid" id="A0A0C3IZ28"/>
<dbReference type="EMBL" id="KN831983">
    <property type="protein sequence ID" value="KIO02053.1"/>
    <property type="molecule type" value="Genomic_DNA"/>
</dbReference>